<organism evidence="12 13">
    <name type="scientific">Eimeria brunetti</name>
    <dbReference type="NCBI Taxonomy" id="51314"/>
    <lineage>
        <taxon>Eukaryota</taxon>
        <taxon>Sar</taxon>
        <taxon>Alveolata</taxon>
        <taxon>Apicomplexa</taxon>
        <taxon>Conoidasida</taxon>
        <taxon>Coccidia</taxon>
        <taxon>Eucoccidiorida</taxon>
        <taxon>Eimeriorina</taxon>
        <taxon>Eimeriidae</taxon>
        <taxon>Eimeria</taxon>
    </lineage>
</organism>
<evidence type="ECO:0000313" key="12">
    <source>
        <dbReference type="EMBL" id="CDJ49204.1"/>
    </source>
</evidence>
<dbReference type="PANTHER" id="PTHR13822">
    <property type="entry name" value="ATP SYNTHASE DELTA/EPSILON CHAIN"/>
    <property type="match status" value="1"/>
</dbReference>
<name>U6LKU9_9EIME</name>
<reference evidence="12" key="2">
    <citation type="submission" date="2013-10" db="EMBL/GenBank/DDBJ databases">
        <authorList>
            <person name="Aslett M."/>
        </authorList>
    </citation>
    <scope>NUCLEOTIDE SEQUENCE [LARGE SCALE GENOMIC DNA]</scope>
    <source>
        <strain evidence="12">Houghton</strain>
    </source>
</reference>
<keyword evidence="8" id="KW-0496">Mitochondrion</keyword>
<dbReference type="AlphaFoldDB" id="U6LKU9"/>
<feature type="region of interest" description="Disordered" evidence="10">
    <location>
        <begin position="1"/>
        <end position="56"/>
    </location>
</feature>
<evidence type="ECO:0000256" key="8">
    <source>
        <dbReference type="ARBA" id="ARBA00023128"/>
    </source>
</evidence>
<reference evidence="12" key="1">
    <citation type="submission" date="2013-10" db="EMBL/GenBank/DDBJ databases">
        <title>Genomic analysis of the causative agents of coccidiosis in chickens.</title>
        <authorList>
            <person name="Reid A.J."/>
            <person name="Blake D."/>
            <person name="Billington K."/>
            <person name="Browne H."/>
            <person name="Dunn M."/>
            <person name="Hung S."/>
            <person name="Kawahara F."/>
            <person name="Miranda-Saavedra D."/>
            <person name="Mourier T."/>
            <person name="Nagra H."/>
            <person name="Otto T.D."/>
            <person name="Rawlings N."/>
            <person name="Sanchez A."/>
            <person name="Sanders M."/>
            <person name="Subramaniam C."/>
            <person name="Tay Y."/>
            <person name="Dear P."/>
            <person name="Doerig C."/>
            <person name="Gruber A."/>
            <person name="Parkinson J."/>
            <person name="Shirley M."/>
            <person name="Wan K.L."/>
            <person name="Berriman M."/>
            <person name="Tomley F."/>
            <person name="Pain A."/>
        </authorList>
    </citation>
    <scope>NUCLEOTIDE SEQUENCE [LARGE SCALE GENOMIC DNA]</scope>
    <source>
        <strain evidence="12">Houghton</strain>
    </source>
</reference>
<keyword evidence="4" id="KW-0375">Hydrogen ion transport</keyword>
<sequence length="173" mass="18456">MLPSRLSRLLSLPPKPFLPPRPLRAHHHQQRPFTSTTTTSSSSSSSSSSRGGGVGGQQRLLLTLASPSDCCMHRRPVFSVSLPSAEGQMEVTNGHVPLVARLRPGEVPQDDSGCSTAEILAVEMVPTDLLDKEAAAQQLQQLLQQAAAASDQWTKTKALLGQDLLSSVMRAAP</sequence>
<dbReference type="SUPFAM" id="SSF51344">
    <property type="entry name" value="Epsilon subunit of F1F0-ATP synthase N-terminal domain"/>
    <property type="match status" value="1"/>
</dbReference>
<dbReference type="InterPro" id="IPR001469">
    <property type="entry name" value="ATP_synth_F1_dsu/esu"/>
</dbReference>
<evidence type="ECO:0000256" key="6">
    <source>
        <dbReference type="ARBA" id="ARBA00022946"/>
    </source>
</evidence>
<evidence type="ECO:0000256" key="7">
    <source>
        <dbReference type="ARBA" id="ARBA00023065"/>
    </source>
</evidence>
<keyword evidence="9" id="KW-0472">Membrane</keyword>
<evidence type="ECO:0000256" key="10">
    <source>
        <dbReference type="SAM" id="MobiDB-lite"/>
    </source>
</evidence>
<evidence type="ECO:0000256" key="5">
    <source>
        <dbReference type="ARBA" id="ARBA00022792"/>
    </source>
</evidence>
<dbReference type="InterPro" id="IPR036771">
    <property type="entry name" value="ATPsynth_dsu/esu_N"/>
</dbReference>
<dbReference type="GO" id="GO:0045259">
    <property type="term" value="C:proton-transporting ATP synthase complex"/>
    <property type="evidence" value="ECO:0007669"/>
    <property type="project" value="InterPro"/>
</dbReference>
<keyword evidence="13" id="KW-1185">Reference proteome</keyword>
<evidence type="ECO:0000259" key="11">
    <source>
        <dbReference type="Pfam" id="PF02823"/>
    </source>
</evidence>
<feature type="compositionally biased region" description="Low complexity" evidence="10">
    <location>
        <begin position="34"/>
        <end position="49"/>
    </location>
</feature>
<comment type="subcellular location">
    <subcellularLocation>
        <location evidence="1">Mitochondrion inner membrane</location>
    </subcellularLocation>
</comment>
<evidence type="ECO:0000256" key="9">
    <source>
        <dbReference type="ARBA" id="ARBA00023136"/>
    </source>
</evidence>
<gene>
    <name evidence="12" type="ORF">EBH_0024660</name>
</gene>
<feature type="compositionally biased region" description="Low complexity" evidence="10">
    <location>
        <begin position="1"/>
        <end position="12"/>
    </location>
</feature>
<evidence type="ECO:0000256" key="3">
    <source>
        <dbReference type="ARBA" id="ARBA00022448"/>
    </source>
</evidence>
<keyword evidence="7" id="KW-0406">Ion transport</keyword>
<keyword evidence="6" id="KW-0809">Transit peptide</keyword>
<keyword evidence="3" id="KW-0813">Transport</keyword>
<dbReference type="Pfam" id="PF02823">
    <property type="entry name" value="ATP-synt_DE_N"/>
    <property type="match status" value="1"/>
</dbReference>
<dbReference type="PANTHER" id="PTHR13822:SF7">
    <property type="entry name" value="ATP SYNTHASE SUBUNIT DELTA, MITOCHONDRIAL"/>
    <property type="match status" value="1"/>
</dbReference>
<dbReference type="Proteomes" id="UP000030750">
    <property type="component" value="Unassembled WGS sequence"/>
</dbReference>
<dbReference type="EMBL" id="HG711528">
    <property type="protein sequence ID" value="CDJ49204.1"/>
    <property type="molecule type" value="Genomic_DNA"/>
</dbReference>
<protein>
    <submittedName>
        <fullName evidence="12">ATP synthase, putative</fullName>
    </submittedName>
</protein>
<comment type="similarity">
    <text evidence="2">Belongs to the ATPase epsilon chain family.</text>
</comment>
<feature type="domain" description="ATP synthase F1 complex delta/epsilon subunit N-terminal" evidence="11">
    <location>
        <begin position="64"/>
        <end position="122"/>
    </location>
</feature>
<feature type="compositionally biased region" description="Pro residues" evidence="10">
    <location>
        <begin position="13"/>
        <end position="22"/>
    </location>
</feature>
<keyword evidence="5" id="KW-0999">Mitochondrion inner membrane</keyword>
<dbReference type="VEuPathDB" id="ToxoDB:EBH_0024660"/>
<evidence type="ECO:0000313" key="13">
    <source>
        <dbReference type="Proteomes" id="UP000030750"/>
    </source>
</evidence>
<accession>U6LKU9</accession>
<evidence type="ECO:0000256" key="2">
    <source>
        <dbReference type="ARBA" id="ARBA00005712"/>
    </source>
</evidence>
<dbReference type="Gene3D" id="2.60.15.10">
    <property type="entry name" value="F0F1 ATP synthase delta/epsilon subunit, N-terminal"/>
    <property type="match status" value="1"/>
</dbReference>
<evidence type="ECO:0000256" key="4">
    <source>
        <dbReference type="ARBA" id="ARBA00022781"/>
    </source>
</evidence>
<dbReference type="GO" id="GO:0046933">
    <property type="term" value="F:proton-transporting ATP synthase activity, rotational mechanism"/>
    <property type="evidence" value="ECO:0007669"/>
    <property type="project" value="InterPro"/>
</dbReference>
<evidence type="ECO:0000256" key="1">
    <source>
        <dbReference type="ARBA" id="ARBA00004273"/>
    </source>
</evidence>
<proteinExistence type="inferred from homology"/>
<dbReference type="GO" id="GO:0005743">
    <property type="term" value="C:mitochondrial inner membrane"/>
    <property type="evidence" value="ECO:0007669"/>
    <property type="project" value="UniProtKB-SubCell"/>
</dbReference>
<dbReference type="InterPro" id="IPR020546">
    <property type="entry name" value="ATP_synth_F1_dsu/esu_N"/>
</dbReference>
<dbReference type="OrthoDB" id="270171at2759"/>